<feature type="region of interest" description="Disordered" evidence="3">
    <location>
        <begin position="294"/>
        <end position="381"/>
    </location>
</feature>
<dbReference type="GO" id="GO:0007342">
    <property type="term" value="P:fusion of sperm to egg plasma membrane involved in single fertilization"/>
    <property type="evidence" value="ECO:0007669"/>
    <property type="project" value="InterPro"/>
</dbReference>
<accession>A0A5F8GFN4</accession>
<dbReference type="Pfam" id="PF16706">
    <property type="entry name" value="Izumo-Ig"/>
    <property type="match status" value="1"/>
</dbReference>
<keyword evidence="4" id="KW-0812">Transmembrane</keyword>
<keyword evidence="4" id="KW-0472">Membrane</keyword>
<reference evidence="6" key="3">
    <citation type="submission" date="2025-09" db="UniProtKB">
        <authorList>
            <consortium name="Ensembl"/>
        </authorList>
    </citation>
    <scope>IDENTIFICATION</scope>
</reference>
<dbReference type="OMA" id="FEMATQE"/>
<evidence type="ECO:0000256" key="2">
    <source>
        <dbReference type="ARBA" id="ARBA00022729"/>
    </source>
</evidence>
<evidence type="ECO:0000313" key="7">
    <source>
        <dbReference type="Proteomes" id="UP000002280"/>
    </source>
</evidence>
<dbReference type="GO" id="GO:0035036">
    <property type="term" value="P:sperm-egg recognition"/>
    <property type="evidence" value="ECO:0007669"/>
    <property type="project" value="InterPro"/>
</dbReference>
<keyword evidence="7" id="KW-1185">Reference proteome</keyword>
<proteinExistence type="inferred from homology"/>
<dbReference type="Pfam" id="PF15005">
    <property type="entry name" value="IZUMO"/>
    <property type="match status" value="1"/>
</dbReference>
<dbReference type="KEGG" id="mdo:100015787"/>
<evidence type="ECO:0000259" key="5">
    <source>
        <dbReference type="Pfam" id="PF16706"/>
    </source>
</evidence>
<dbReference type="AlphaFoldDB" id="A0A5F8GFN4"/>
<dbReference type="PANTHER" id="PTHR35540">
    <property type="entry name" value="IZUMO SPERM-EGG FUSION PROTEIN 1"/>
    <property type="match status" value="1"/>
</dbReference>
<feature type="compositionally biased region" description="Low complexity" evidence="3">
    <location>
        <begin position="339"/>
        <end position="355"/>
    </location>
</feature>
<dbReference type="InterPro" id="IPR032700">
    <property type="entry name" value="IZUMO1"/>
</dbReference>
<sequence length="483" mass="52920">MGNVVQEALWEGTRPKGSGTGSSSAVVASTSMGRRLLPAWPLAVVLLASVPPSAWGCMICDPAVVAGLRDLEHNYLPSHLNMDTQALQALVKRLEETVRQFSDLPFDKNSYQGVVDEPTLDKAAWAFLKELKRIQDSNIKDTYLLNELTWTMKMQKKNFARLVAEFQRENFCPNKCGTMMQTLIWCLGCEKDVHTCRKSYTCGEQAVQVIEKGDLILDCELSWHKKAEGLTTYSFFKILTNGTEVLLSRGKDSALTKPMVAFEDGGSYRCILDTIRKHSPATIIVYRVQVIPDGKKEPDTTTDSGQRPNPTTTTPSSTSKISVHSTLVVGPRPIPTSTPRPTLTSTPRPTLTSTPKRTFQTHKPHSTVKQEDVGTSTPWKKETPTYTRVTEAGSEVASRPWQEHGDGIANTSQNASSTLSITLIGLVAGGAIVVLGSLALTLYCARRAGLDLGRKKKQCTGNQCYWTTQSGPGKSENSLLLGK</sequence>
<dbReference type="Proteomes" id="UP000002280">
    <property type="component" value="Unplaced"/>
</dbReference>
<comment type="similarity">
    <text evidence="1">Belongs to the Izumo family.</text>
</comment>
<dbReference type="GeneTree" id="ENSGT00390000015014"/>
<dbReference type="Ensembl" id="ENSMODT00000083257.1">
    <property type="protein sequence ID" value="ENSMODP00000046287.1"/>
    <property type="gene ID" value="ENSMODG00000004557.3"/>
</dbReference>
<evidence type="ECO:0000313" key="6">
    <source>
        <dbReference type="Ensembl" id="ENSMODP00000046287.1"/>
    </source>
</evidence>
<evidence type="ECO:0000256" key="4">
    <source>
        <dbReference type="SAM" id="Phobius"/>
    </source>
</evidence>
<feature type="compositionally biased region" description="Low complexity" evidence="3">
    <location>
        <begin position="308"/>
        <end position="319"/>
    </location>
</feature>
<dbReference type="GO" id="GO:0005102">
    <property type="term" value="F:signaling receptor binding"/>
    <property type="evidence" value="ECO:0007669"/>
    <property type="project" value="InterPro"/>
</dbReference>
<evidence type="ECO:0000256" key="3">
    <source>
        <dbReference type="SAM" id="MobiDB-lite"/>
    </source>
</evidence>
<dbReference type="GO" id="GO:0016020">
    <property type="term" value="C:membrane"/>
    <property type="evidence" value="ECO:0007669"/>
    <property type="project" value="InterPro"/>
</dbReference>
<name>A0A5F8GFN4_MONDO</name>
<dbReference type="SUPFAM" id="SSF48726">
    <property type="entry name" value="Immunoglobulin"/>
    <property type="match status" value="1"/>
</dbReference>
<organism evidence="6 7">
    <name type="scientific">Monodelphis domestica</name>
    <name type="common">Gray short-tailed opossum</name>
    <dbReference type="NCBI Taxonomy" id="13616"/>
    <lineage>
        <taxon>Eukaryota</taxon>
        <taxon>Metazoa</taxon>
        <taxon>Chordata</taxon>
        <taxon>Craniata</taxon>
        <taxon>Vertebrata</taxon>
        <taxon>Euteleostomi</taxon>
        <taxon>Mammalia</taxon>
        <taxon>Metatheria</taxon>
        <taxon>Didelphimorphia</taxon>
        <taxon>Didelphidae</taxon>
        <taxon>Monodelphis</taxon>
    </lineage>
</organism>
<dbReference type="PANTHER" id="PTHR35540:SF1">
    <property type="entry name" value="IZUMO SPERM-EGG FUSION PROTEIN 1"/>
    <property type="match status" value="1"/>
</dbReference>
<keyword evidence="2" id="KW-0732">Signal</keyword>
<feature type="domain" description="Izumo protein immunoglobulin" evidence="5">
    <location>
        <begin position="206"/>
        <end position="293"/>
    </location>
</feature>
<keyword evidence="4" id="KW-1133">Transmembrane helix</keyword>
<feature type="transmembrane region" description="Helical" evidence="4">
    <location>
        <begin position="419"/>
        <end position="445"/>
    </location>
</feature>
<protein>
    <submittedName>
        <fullName evidence="6">Izumo sperm-egg fusion protein 1-like</fullName>
    </submittedName>
</protein>
<evidence type="ECO:0000256" key="1">
    <source>
        <dbReference type="ARBA" id="ARBA00009633"/>
    </source>
</evidence>
<dbReference type="InterPro" id="IPR029389">
    <property type="entry name" value="IZUMO"/>
</dbReference>
<reference evidence="6" key="2">
    <citation type="submission" date="2025-08" db="UniProtKB">
        <authorList>
            <consortium name="Ensembl"/>
        </authorList>
    </citation>
    <scope>IDENTIFICATION</scope>
</reference>
<dbReference type="InterPro" id="IPR032699">
    <property type="entry name" value="Izumo-Ig"/>
</dbReference>
<dbReference type="InterPro" id="IPR036179">
    <property type="entry name" value="Ig-like_dom_sf"/>
</dbReference>
<dbReference type="Bgee" id="ENSMODG00000004557">
    <property type="expression patterns" value="Expressed in testis and 17 other cell types or tissues"/>
</dbReference>
<reference evidence="6" key="1">
    <citation type="journal article" date="2007" name="Nature">
        <title>Genome of the marsupial Monodelphis domestica reveals innovation in non-coding sequences.</title>
        <authorList>
            <person name="Mikkelsen T.S."/>
            <person name="Wakefield M.J."/>
            <person name="Aken B."/>
            <person name="Amemiya C.T."/>
            <person name="Chang J.L."/>
            <person name="Duke S."/>
            <person name="Garber M."/>
            <person name="Gentles A.J."/>
            <person name="Goodstadt L."/>
            <person name="Heger A."/>
            <person name="Jurka J."/>
            <person name="Kamal M."/>
            <person name="Mauceli E."/>
            <person name="Searle S.M."/>
            <person name="Sharpe T."/>
            <person name="Baker M.L."/>
            <person name="Batzer M.A."/>
            <person name="Benos P.V."/>
            <person name="Belov K."/>
            <person name="Clamp M."/>
            <person name="Cook A."/>
            <person name="Cuff J."/>
            <person name="Das R."/>
            <person name="Davidow L."/>
            <person name="Deakin J.E."/>
            <person name="Fazzari M.J."/>
            <person name="Glass J.L."/>
            <person name="Grabherr M."/>
            <person name="Greally J.M."/>
            <person name="Gu W."/>
            <person name="Hore T.A."/>
            <person name="Huttley G.A."/>
            <person name="Kleber M."/>
            <person name="Jirtle R.L."/>
            <person name="Koina E."/>
            <person name="Lee J.T."/>
            <person name="Mahony S."/>
            <person name="Marra M.A."/>
            <person name="Miller R.D."/>
            <person name="Nicholls R.D."/>
            <person name="Oda M."/>
            <person name="Papenfuss A.T."/>
            <person name="Parra Z.E."/>
            <person name="Pollock D.D."/>
            <person name="Ray D.A."/>
            <person name="Schein J.E."/>
            <person name="Speed T.P."/>
            <person name="Thompson K."/>
            <person name="VandeBerg J.L."/>
            <person name="Wade C.M."/>
            <person name="Walker J.A."/>
            <person name="Waters P.D."/>
            <person name="Webber C."/>
            <person name="Weidman J.R."/>
            <person name="Xie X."/>
            <person name="Zody M.C."/>
            <person name="Baldwin J."/>
            <person name="Abdouelleil A."/>
            <person name="Abdulkadir J."/>
            <person name="Abebe A."/>
            <person name="Abera B."/>
            <person name="Abreu J."/>
            <person name="Acer S.C."/>
            <person name="Aftuck L."/>
            <person name="Alexander A."/>
            <person name="An P."/>
            <person name="Anderson E."/>
            <person name="Anderson S."/>
            <person name="Arachi H."/>
            <person name="Azer M."/>
            <person name="Bachantsang P."/>
            <person name="Barry A."/>
            <person name="Bayul T."/>
            <person name="Berlin A."/>
            <person name="Bessette D."/>
            <person name="Bloom T."/>
            <person name="Bloom T."/>
            <person name="Boguslavskiy L."/>
            <person name="Bonnet C."/>
            <person name="Boukhgalter B."/>
            <person name="Bourzgui I."/>
            <person name="Brown A."/>
            <person name="Cahill P."/>
            <person name="Channer S."/>
            <person name="Cheshatsang Y."/>
            <person name="Chuda L."/>
            <person name="Citroen M."/>
            <person name="Collymore A."/>
            <person name="Cooke P."/>
            <person name="Costello M."/>
            <person name="D'Aco K."/>
            <person name="Daza R."/>
            <person name="De Haan G."/>
            <person name="DeGray S."/>
            <person name="DeMaso C."/>
            <person name="Dhargay N."/>
            <person name="Dooley K."/>
            <person name="Dooley E."/>
            <person name="Doricent M."/>
            <person name="Dorje P."/>
            <person name="Dorjee K."/>
            <person name="Dupes A."/>
            <person name="Elong R."/>
            <person name="Falk J."/>
            <person name="Farina A."/>
            <person name="Faro S."/>
            <person name="Ferguson D."/>
            <person name="Fisher S."/>
            <person name="Foley C.D."/>
            <person name="Franke A."/>
            <person name="Friedrich D."/>
            <person name="Gadbois L."/>
            <person name="Gearin G."/>
            <person name="Gearin C.R."/>
            <person name="Giannoukos G."/>
            <person name="Goode T."/>
            <person name="Graham J."/>
            <person name="Grandbois E."/>
            <person name="Grewal S."/>
            <person name="Gyaltsen K."/>
            <person name="Hafez N."/>
            <person name="Hagos B."/>
            <person name="Hall J."/>
            <person name="Henson C."/>
            <person name="Hollinger A."/>
            <person name="Honan T."/>
            <person name="Huard M.D."/>
            <person name="Hughes L."/>
            <person name="Hurhula B."/>
            <person name="Husby M.E."/>
            <person name="Kamat A."/>
            <person name="Kanga B."/>
            <person name="Kashin S."/>
            <person name="Khazanovich D."/>
            <person name="Kisner P."/>
            <person name="Lance K."/>
            <person name="Lara M."/>
            <person name="Lee W."/>
            <person name="Lennon N."/>
            <person name="Letendre F."/>
            <person name="LeVine R."/>
            <person name="Lipovsky A."/>
            <person name="Liu X."/>
            <person name="Liu J."/>
            <person name="Liu S."/>
            <person name="Lokyitsang T."/>
            <person name="Lokyitsang Y."/>
            <person name="Lubonja R."/>
            <person name="Lui A."/>
            <person name="MacDonald P."/>
            <person name="Magnisalis V."/>
            <person name="Maru K."/>
            <person name="Matthews C."/>
            <person name="McCusker W."/>
            <person name="McDonough S."/>
            <person name="Mehta T."/>
            <person name="Meldrim J."/>
            <person name="Meneus L."/>
            <person name="Mihai O."/>
            <person name="Mihalev A."/>
            <person name="Mihova T."/>
            <person name="Mittelman R."/>
            <person name="Mlenga V."/>
            <person name="Montmayeur A."/>
            <person name="Mulrain L."/>
            <person name="Navidi A."/>
            <person name="Naylor J."/>
            <person name="Negash T."/>
            <person name="Nguyen T."/>
            <person name="Nguyen N."/>
            <person name="Nicol R."/>
            <person name="Norbu C."/>
            <person name="Norbu N."/>
            <person name="Novod N."/>
            <person name="O'Neill B."/>
            <person name="Osman S."/>
            <person name="Markiewicz E."/>
            <person name="Oyono O.L."/>
            <person name="Patti C."/>
            <person name="Phunkhang P."/>
            <person name="Pierre F."/>
            <person name="Priest M."/>
            <person name="Raghuraman S."/>
            <person name="Rege F."/>
            <person name="Reyes R."/>
            <person name="Rise C."/>
            <person name="Rogov P."/>
            <person name="Ross K."/>
            <person name="Ryan E."/>
            <person name="Settipalli S."/>
            <person name="Shea T."/>
            <person name="Sherpa N."/>
            <person name="Shi L."/>
            <person name="Shih D."/>
            <person name="Sparrow T."/>
            <person name="Spaulding J."/>
            <person name="Stalker J."/>
            <person name="Stange-Thomann N."/>
            <person name="Stavropoulos S."/>
            <person name="Stone C."/>
            <person name="Strader C."/>
            <person name="Tesfaye S."/>
            <person name="Thomson T."/>
            <person name="Thoulutsang Y."/>
            <person name="Thoulutsang D."/>
            <person name="Topham K."/>
            <person name="Topping I."/>
            <person name="Tsamla T."/>
            <person name="Vassiliev H."/>
            <person name="Vo A."/>
            <person name="Wangchuk T."/>
            <person name="Wangdi T."/>
            <person name="Weiand M."/>
            <person name="Wilkinson J."/>
            <person name="Wilson A."/>
            <person name="Yadav S."/>
            <person name="Young G."/>
            <person name="Yu Q."/>
            <person name="Zembek L."/>
            <person name="Zhong D."/>
            <person name="Zimmer A."/>
            <person name="Zwirko Z."/>
            <person name="Jaffe D.B."/>
            <person name="Alvarez P."/>
            <person name="Brockman W."/>
            <person name="Butler J."/>
            <person name="Chin C."/>
            <person name="Gnerre S."/>
            <person name="MacCallum I."/>
            <person name="Graves J.A."/>
            <person name="Ponting C.P."/>
            <person name="Breen M."/>
            <person name="Samollow P.B."/>
            <person name="Lander E.S."/>
            <person name="Lindblad-Toh K."/>
        </authorList>
    </citation>
    <scope>NUCLEOTIDE SEQUENCE [LARGE SCALE GENOMIC DNA]</scope>
</reference>